<dbReference type="AlphaFoldDB" id="A0A0H3AAS3"/>
<evidence type="ECO:0000256" key="2">
    <source>
        <dbReference type="ARBA" id="ARBA00017823"/>
    </source>
</evidence>
<protein>
    <recommendedName>
        <fullName evidence="2">Negative regulator of flagellin synthesis</fullName>
    </recommendedName>
    <alternativeName>
        <fullName evidence="8">Anti-sigma-28 factor</fullName>
    </alternativeName>
</protein>
<dbReference type="InterPro" id="IPR035890">
    <property type="entry name" value="Anti-sigma-28_factor_FlgM_sf"/>
</dbReference>
<reference evidence="12" key="1">
    <citation type="journal article" date="2009" name="Environ. Microbiol.">
        <title>Contribution of mobile genetic elements to Desulfovibrio vulgaris genome plasticity.</title>
        <authorList>
            <person name="Walker C.B."/>
            <person name="Stolyar S."/>
            <person name="Chivian D."/>
            <person name="Pinel N."/>
            <person name="Gabster J.A."/>
            <person name="Dehal P.S."/>
            <person name="He Z."/>
            <person name="Yang Z.K."/>
            <person name="Yen H.C."/>
            <person name="Zhou J."/>
            <person name="Wall J.D."/>
            <person name="Hazen T.C."/>
            <person name="Arkin A.P."/>
            <person name="Stahl D.A."/>
        </authorList>
    </citation>
    <scope>NUCLEOTIDE SEQUENCE [LARGE SCALE GENOMIC DNA]</scope>
    <source>
        <strain evidence="12">DP4</strain>
    </source>
</reference>
<dbReference type="EMBL" id="CP000527">
    <property type="protein sequence ID" value="ABM29434.1"/>
    <property type="molecule type" value="Genomic_DNA"/>
</dbReference>
<feature type="domain" description="Anti-sigma-28 factor FlgM C-terminal" evidence="10">
    <location>
        <begin position="42"/>
        <end position="95"/>
    </location>
</feature>
<accession>A0A0H3AAS3</accession>
<evidence type="ECO:0000256" key="8">
    <source>
        <dbReference type="ARBA" id="ARBA00030117"/>
    </source>
</evidence>
<gene>
    <name evidence="11" type="ordered locus">Dvul_2418</name>
</gene>
<organism evidence="11 12">
    <name type="scientific">Nitratidesulfovibrio vulgaris (strain DP4)</name>
    <name type="common">Desulfovibrio vulgaris</name>
    <dbReference type="NCBI Taxonomy" id="391774"/>
    <lineage>
        <taxon>Bacteria</taxon>
        <taxon>Pseudomonadati</taxon>
        <taxon>Thermodesulfobacteriota</taxon>
        <taxon>Desulfovibrionia</taxon>
        <taxon>Desulfovibrionales</taxon>
        <taxon>Desulfovibrionaceae</taxon>
        <taxon>Nitratidesulfovibrio</taxon>
    </lineage>
</organism>
<dbReference type="HOGENOM" id="CLU_169011_2_0_7"/>
<keyword evidence="3" id="KW-0678">Repressor</keyword>
<dbReference type="NCBIfam" id="TIGR03824">
    <property type="entry name" value="FlgM_jcvi"/>
    <property type="match status" value="1"/>
</dbReference>
<dbReference type="GO" id="GO:0045892">
    <property type="term" value="P:negative regulation of DNA-templated transcription"/>
    <property type="evidence" value="ECO:0007669"/>
    <property type="project" value="InterPro"/>
</dbReference>
<proteinExistence type="inferred from homology"/>
<evidence type="ECO:0000256" key="1">
    <source>
        <dbReference type="ARBA" id="ARBA00005322"/>
    </source>
</evidence>
<name>A0A0H3AAS3_NITV4</name>
<dbReference type="Pfam" id="PF04316">
    <property type="entry name" value="FlgM"/>
    <property type="match status" value="1"/>
</dbReference>
<dbReference type="SUPFAM" id="SSF101498">
    <property type="entry name" value="Anti-sigma factor FlgM"/>
    <property type="match status" value="1"/>
</dbReference>
<evidence type="ECO:0000256" key="5">
    <source>
        <dbReference type="ARBA" id="ARBA00023015"/>
    </source>
</evidence>
<dbReference type="RefSeq" id="WP_010937829.1">
    <property type="nucleotide sequence ID" value="NC_008751.1"/>
</dbReference>
<evidence type="ECO:0000256" key="9">
    <source>
        <dbReference type="SAM" id="MobiDB-lite"/>
    </source>
</evidence>
<keyword evidence="6" id="KW-0804">Transcription</keyword>
<keyword evidence="5" id="KW-0805">Transcription regulation</keyword>
<dbReference type="GO" id="GO:0044781">
    <property type="term" value="P:bacterial-type flagellum organization"/>
    <property type="evidence" value="ECO:0007669"/>
    <property type="project" value="UniProtKB-KW"/>
</dbReference>
<keyword evidence="4" id="KW-1005">Bacterial flagellum biogenesis</keyword>
<evidence type="ECO:0000313" key="12">
    <source>
        <dbReference type="Proteomes" id="UP000009173"/>
    </source>
</evidence>
<evidence type="ECO:0000259" key="10">
    <source>
        <dbReference type="Pfam" id="PF04316"/>
    </source>
</evidence>
<dbReference type="KEGG" id="dvl:Dvul_2418"/>
<feature type="region of interest" description="Disordered" evidence="9">
    <location>
        <begin position="20"/>
        <end position="44"/>
    </location>
</feature>
<evidence type="ECO:0000256" key="3">
    <source>
        <dbReference type="ARBA" id="ARBA00022491"/>
    </source>
</evidence>
<evidence type="ECO:0000256" key="4">
    <source>
        <dbReference type="ARBA" id="ARBA00022795"/>
    </source>
</evidence>
<dbReference type="InterPro" id="IPR031316">
    <property type="entry name" value="FlgM_C"/>
</dbReference>
<dbReference type="Proteomes" id="UP000009173">
    <property type="component" value="Chromosome"/>
</dbReference>
<sequence>MEIKTYLKQLDPYRTQLEKAETGKANARKGSAQPERAAPQGDRISLSVEGKLRTEAYAAAQAAPDVRQEKVDTLRERVNNGSYTVDSRKVAEKLVKEEIELFRR</sequence>
<comment type="similarity">
    <text evidence="1">Belongs to the FlgM family.</text>
</comment>
<comment type="function">
    <text evidence="7">Responsible for the coupling of flagellin expression to flagellar assembly by preventing expression of the flagellin genes when a component of the middle class of proteins is defective. It negatively regulates flagellar genes by inhibiting the activity of FliA by directly binding to FliA.</text>
</comment>
<evidence type="ECO:0000256" key="6">
    <source>
        <dbReference type="ARBA" id="ARBA00023163"/>
    </source>
</evidence>
<dbReference type="InterPro" id="IPR007412">
    <property type="entry name" value="FlgM"/>
</dbReference>
<evidence type="ECO:0000256" key="7">
    <source>
        <dbReference type="ARBA" id="ARBA00024739"/>
    </source>
</evidence>
<evidence type="ECO:0000313" key="11">
    <source>
        <dbReference type="EMBL" id="ABM29434.1"/>
    </source>
</evidence>